<dbReference type="AlphaFoldDB" id="A0AAF5DEY6"/>
<dbReference type="InterPro" id="IPR051130">
    <property type="entry name" value="Mito_struct-func_regulator"/>
</dbReference>
<reference evidence="5" key="1">
    <citation type="submission" date="2024-02" db="UniProtKB">
        <authorList>
            <consortium name="WormBaseParasite"/>
        </authorList>
    </citation>
    <scope>IDENTIFICATION</scope>
</reference>
<keyword evidence="2" id="KW-0812">Transmembrane</keyword>
<proteinExistence type="inferred from homology"/>
<keyword evidence="2" id="KW-1133">Transmembrane helix</keyword>
<dbReference type="InterPro" id="IPR011009">
    <property type="entry name" value="Kinase-like_dom_sf"/>
</dbReference>
<dbReference type="GO" id="GO:0004672">
    <property type="term" value="F:protein kinase activity"/>
    <property type="evidence" value="ECO:0007669"/>
    <property type="project" value="InterPro"/>
</dbReference>
<feature type="domain" description="Protein kinase" evidence="3">
    <location>
        <begin position="159"/>
        <end position="450"/>
    </location>
</feature>
<dbReference type="InterPro" id="IPR004147">
    <property type="entry name" value="ABC1_dom"/>
</dbReference>
<dbReference type="PANTHER" id="PTHR43173">
    <property type="entry name" value="ABC1 FAMILY PROTEIN"/>
    <property type="match status" value="1"/>
</dbReference>
<dbReference type="SUPFAM" id="SSF56112">
    <property type="entry name" value="Protein kinase-like (PK-like)"/>
    <property type="match status" value="1"/>
</dbReference>
<evidence type="ECO:0000259" key="3">
    <source>
        <dbReference type="PROSITE" id="PS50011"/>
    </source>
</evidence>
<comment type="similarity">
    <text evidence="1">Belongs to the protein kinase superfamily. ADCK protein kinase family.</text>
</comment>
<evidence type="ECO:0000313" key="4">
    <source>
        <dbReference type="Proteomes" id="UP000035681"/>
    </source>
</evidence>
<dbReference type="InterPro" id="IPR000719">
    <property type="entry name" value="Prot_kinase_dom"/>
</dbReference>
<feature type="transmembrane region" description="Helical" evidence="2">
    <location>
        <begin position="511"/>
        <end position="534"/>
    </location>
</feature>
<dbReference type="CDD" id="cd13969">
    <property type="entry name" value="ADCK1-like"/>
    <property type="match status" value="1"/>
</dbReference>
<evidence type="ECO:0000256" key="2">
    <source>
        <dbReference type="SAM" id="Phobius"/>
    </source>
</evidence>
<dbReference type="GO" id="GO:0005743">
    <property type="term" value="C:mitochondrial inner membrane"/>
    <property type="evidence" value="ECO:0007669"/>
    <property type="project" value="TreeGrafter"/>
</dbReference>
<dbReference type="Proteomes" id="UP000035681">
    <property type="component" value="Unplaced"/>
</dbReference>
<dbReference type="Gene3D" id="1.10.510.10">
    <property type="entry name" value="Transferase(Phosphotransferase) domain 1"/>
    <property type="match status" value="1"/>
</dbReference>
<dbReference type="Pfam" id="PF03109">
    <property type="entry name" value="ABC1"/>
    <property type="match status" value="1"/>
</dbReference>
<sequence>KKKKKFMFKILSKKFAGTILTTSTIIGGGTFIYTLHQNEYELSNIGMIRFARAGSVAFKVFSDYKITLKGIEKGTDDYNEKIKEVHKRSAEKILKLCQLNGGTFIKMGQLIAVMEYLIPYEYTSTLCQLFAAAPKTEFNDVKKMIENNLKKSIDEIFSSFDCEPVGSASLGQVHVGILKDTGEKVAVKVQHPKVMLRSVVDLKTMEFFAIIAGKLFPDFNLMWLVEETKHNLPKELDFLHEAKNADAVRRMFSHLTYLKVPEIKYDFCTNQILTMEYCEGKQINDVDYLKKEKIDVHDVCSKIGRLFSEMIFSKGYIHADPHPGNLLVSKDKKTGAIQLVLLDHGLYSTLKDSFRVLYSELWLALLKPDLVEVKRVSTQMGVGDLHDLFACIITMRSWDSIQQGIKTKEKDEEEVEHIKEYAAKLASKINEILGSMPREMLLILKTNDLLRSIEYKLGVKNRKDSFIEMAKFCTSSVYTEKLRKTNNIFYYYKMWFDMKWRLLKIELYSRFLMLIDLFGFFMNKFLYFFLFLILSEIRCQDGSNLKSRAVTRWNNYVSGLLNEEQLIGLFDKAIGMAYDGEDVSTIGNALVDYLMDSLSTAQFTKFTNFGFGLIFYYKGGISGFIDALKTHISNNLSPFITQLQNEMKLMKEKGEEKQYIFNQSYYMALTMFTPEKIKNIICRFEKKFTPAEWQKISTNLVNYNIIKLDIYKDKCA</sequence>
<evidence type="ECO:0000313" key="5">
    <source>
        <dbReference type="WBParaSite" id="TCONS_00011376.p1"/>
    </source>
</evidence>
<dbReference type="SMART" id="SM00220">
    <property type="entry name" value="S_TKc"/>
    <property type="match status" value="1"/>
</dbReference>
<protein>
    <submittedName>
        <fullName evidence="5">SXP/RAL-2 family protein Ani s 5-like cation-binding domain-containing protein</fullName>
    </submittedName>
</protein>
<dbReference type="InterPro" id="IPR045307">
    <property type="entry name" value="ADCK1_dom"/>
</dbReference>
<keyword evidence="4" id="KW-1185">Reference proteome</keyword>
<keyword evidence="2" id="KW-0472">Membrane</keyword>
<dbReference type="PANTHER" id="PTHR43173:SF19">
    <property type="entry name" value="AARF DOMAIN-CONTAINING PROTEIN KINASE 1"/>
    <property type="match status" value="1"/>
</dbReference>
<dbReference type="GO" id="GO:0007005">
    <property type="term" value="P:mitochondrion organization"/>
    <property type="evidence" value="ECO:0007669"/>
    <property type="project" value="TreeGrafter"/>
</dbReference>
<accession>A0AAF5DEY6</accession>
<dbReference type="GO" id="GO:0005524">
    <property type="term" value="F:ATP binding"/>
    <property type="evidence" value="ECO:0007669"/>
    <property type="project" value="InterPro"/>
</dbReference>
<name>A0AAF5DEY6_STRER</name>
<evidence type="ECO:0000256" key="1">
    <source>
        <dbReference type="ARBA" id="ARBA00009670"/>
    </source>
</evidence>
<dbReference type="GO" id="GO:0055088">
    <property type="term" value="P:lipid homeostasis"/>
    <property type="evidence" value="ECO:0007669"/>
    <property type="project" value="TreeGrafter"/>
</dbReference>
<dbReference type="WBParaSite" id="TCONS_00011376.p1">
    <property type="protein sequence ID" value="TCONS_00011376.p1"/>
    <property type="gene ID" value="XLOC_005719"/>
</dbReference>
<dbReference type="PROSITE" id="PS50011">
    <property type="entry name" value="PROTEIN_KINASE_DOM"/>
    <property type="match status" value="1"/>
</dbReference>
<organism evidence="4 5">
    <name type="scientific">Strongyloides stercoralis</name>
    <name type="common">Threadworm</name>
    <dbReference type="NCBI Taxonomy" id="6248"/>
    <lineage>
        <taxon>Eukaryota</taxon>
        <taxon>Metazoa</taxon>
        <taxon>Ecdysozoa</taxon>
        <taxon>Nematoda</taxon>
        <taxon>Chromadorea</taxon>
        <taxon>Rhabditida</taxon>
        <taxon>Tylenchina</taxon>
        <taxon>Panagrolaimomorpha</taxon>
        <taxon>Strongyloidoidea</taxon>
        <taxon>Strongyloididae</taxon>
        <taxon>Strongyloides</taxon>
    </lineage>
</organism>